<dbReference type="Proteomes" id="UP001165423">
    <property type="component" value="Unassembled WGS sequence"/>
</dbReference>
<reference evidence="1 2" key="1">
    <citation type="submission" date="2022-03" db="EMBL/GenBank/DDBJ databases">
        <title>Luteimonas soily sp. nov., a novel bacterium isolated from the soil.</title>
        <authorList>
            <person name="Zhang X."/>
        </authorList>
    </citation>
    <scope>NUCLEOTIDE SEQUENCE [LARGE SCALE GENOMIC DNA]</scope>
    <source>
        <strain evidence="1 2">50</strain>
    </source>
</reference>
<comment type="caution">
    <text evidence="1">The sequence shown here is derived from an EMBL/GenBank/DDBJ whole genome shotgun (WGS) entry which is preliminary data.</text>
</comment>
<proteinExistence type="predicted"/>
<evidence type="ECO:0000313" key="1">
    <source>
        <dbReference type="EMBL" id="MCJ0825951.1"/>
    </source>
</evidence>
<dbReference type="EMBL" id="JALGCL010000002">
    <property type="protein sequence ID" value="MCJ0825951.1"/>
    <property type="molecule type" value="Genomic_DNA"/>
</dbReference>
<gene>
    <name evidence="1" type="ORF">MQC88_08280</name>
</gene>
<keyword evidence="2" id="KW-1185">Reference proteome</keyword>
<protein>
    <submittedName>
        <fullName evidence="1">Uncharacterized protein</fullName>
    </submittedName>
</protein>
<dbReference type="RefSeq" id="WP_243320953.1">
    <property type="nucleotide sequence ID" value="NZ_JALGCL010000002.1"/>
</dbReference>
<sequence>MTQHAEKARRYAVLAGAHGWCTDEGDEHRPAVFEYNRLDALTVARWGDYGEYAQHCANSKDLKKQIRVADYIANADAARAAGVVVIPDVTERQLGKAEFFARRAAGVEQLMRHGGFAARRSAELEWNMREAEVETGFTRDDPNPIRREKVRKKYRALCNRDRKS</sequence>
<accession>A0ABT0A4Q3</accession>
<organism evidence="1 2">
    <name type="scientific">Cognatiluteimonas sedimenti</name>
    <dbReference type="NCBI Taxonomy" id="2927791"/>
    <lineage>
        <taxon>Bacteria</taxon>
        <taxon>Pseudomonadati</taxon>
        <taxon>Pseudomonadota</taxon>
        <taxon>Gammaproteobacteria</taxon>
        <taxon>Lysobacterales</taxon>
        <taxon>Lysobacteraceae</taxon>
        <taxon>Cognatiluteimonas</taxon>
    </lineage>
</organism>
<evidence type="ECO:0000313" key="2">
    <source>
        <dbReference type="Proteomes" id="UP001165423"/>
    </source>
</evidence>
<name>A0ABT0A4Q3_9GAMM</name>